<name>A0A368N9B3_9EURY</name>
<dbReference type="RefSeq" id="WP_114448283.1">
    <property type="nucleotide sequence ID" value="NZ_QPHM01000001.1"/>
</dbReference>
<dbReference type="GO" id="GO:0015808">
    <property type="term" value="P:L-alanine transport"/>
    <property type="evidence" value="ECO:0007669"/>
    <property type="project" value="TreeGrafter"/>
</dbReference>
<accession>A0A368N9B3</accession>
<dbReference type="InterPro" id="IPR052157">
    <property type="entry name" value="BCAA_transport_permease"/>
</dbReference>
<keyword evidence="5 10" id="KW-0812">Transmembrane</keyword>
<feature type="transmembrane region" description="Helical" evidence="10">
    <location>
        <begin position="449"/>
        <end position="466"/>
    </location>
</feature>
<dbReference type="CDD" id="cd06582">
    <property type="entry name" value="TM_PBP1_LivH_like"/>
    <property type="match status" value="1"/>
</dbReference>
<dbReference type="GO" id="GO:0015188">
    <property type="term" value="F:L-isoleucine transmembrane transporter activity"/>
    <property type="evidence" value="ECO:0007669"/>
    <property type="project" value="TreeGrafter"/>
</dbReference>
<keyword evidence="3" id="KW-1003">Cell membrane</keyword>
<feature type="transmembrane region" description="Helical" evidence="10">
    <location>
        <begin position="76"/>
        <end position="96"/>
    </location>
</feature>
<evidence type="ECO:0000256" key="3">
    <source>
        <dbReference type="ARBA" id="ARBA00022475"/>
    </source>
</evidence>
<organism evidence="11 12">
    <name type="scientific">Haloplanus salinus</name>
    <dbReference type="NCBI Taxonomy" id="1126245"/>
    <lineage>
        <taxon>Archaea</taxon>
        <taxon>Methanobacteriati</taxon>
        <taxon>Methanobacteriota</taxon>
        <taxon>Stenosarchaea group</taxon>
        <taxon>Halobacteria</taxon>
        <taxon>Halobacteriales</taxon>
        <taxon>Haloferacaceae</taxon>
        <taxon>Haloplanus</taxon>
    </lineage>
</organism>
<evidence type="ECO:0000313" key="11">
    <source>
        <dbReference type="EMBL" id="RCU46730.1"/>
    </source>
</evidence>
<dbReference type="Pfam" id="PF02653">
    <property type="entry name" value="BPD_transp_2"/>
    <property type="match status" value="2"/>
</dbReference>
<feature type="transmembrane region" description="Helical" evidence="10">
    <location>
        <begin position="409"/>
        <end position="437"/>
    </location>
</feature>
<feature type="transmembrane region" description="Helical" evidence="10">
    <location>
        <begin position="286"/>
        <end position="306"/>
    </location>
</feature>
<evidence type="ECO:0000256" key="8">
    <source>
        <dbReference type="ARBA" id="ARBA00023136"/>
    </source>
</evidence>
<evidence type="ECO:0000256" key="2">
    <source>
        <dbReference type="ARBA" id="ARBA00022448"/>
    </source>
</evidence>
<feature type="transmembrane region" description="Helical" evidence="10">
    <location>
        <begin position="254"/>
        <end position="274"/>
    </location>
</feature>
<keyword evidence="4" id="KW-0997">Cell inner membrane</keyword>
<evidence type="ECO:0000256" key="9">
    <source>
        <dbReference type="ARBA" id="ARBA00037998"/>
    </source>
</evidence>
<dbReference type="GO" id="GO:0042941">
    <property type="term" value="P:D-alanine transmembrane transport"/>
    <property type="evidence" value="ECO:0007669"/>
    <property type="project" value="TreeGrafter"/>
</dbReference>
<proteinExistence type="inferred from homology"/>
<evidence type="ECO:0000256" key="7">
    <source>
        <dbReference type="ARBA" id="ARBA00022989"/>
    </source>
</evidence>
<evidence type="ECO:0000256" key="10">
    <source>
        <dbReference type="SAM" id="Phobius"/>
    </source>
</evidence>
<evidence type="ECO:0000313" key="12">
    <source>
        <dbReference type="Proteomes" id="UP000252189"/>
    </source>
</evidence>
<feature type="transmembrane region" description="Helical" evidence="10">
    <location>
        <begin position="175"/>
        <end position="195"/>
    </location>
</feature>
<gene>
    <name evidence="11" type="ORF">DU504_05085</name>
</gene>
<keyword evidence="7 10" id="KW-1133">Transmembrane helix</keyword>
<evidence type="ECO:0000256" key="5">
    <source>
        <dbReference type="ARBA" id="ARBA00022692"/>
    </source>
</evidence>
<evidence type="ECO:0000256" key="1">
    <source>
        <dbReference type="ARBA" id="ARBA00004651"/>
    </source>
</evidence>
<dbReference type="GO" id="GO:0005886">
    <property type="term" value="C:plasma membrane"/>
    <property type="evidence" value="ECO:0007669"/>
    <property type="project" value="UniProtKB-SubCell"/>
</dbReference>
<feature type="transmembrane region" description="Helical" evidence="10">
    <location>
        <begin position="6"/>
        <end position="32"/>
    </location>
</feature>
<comment type="similarity">
    <text evidence="9">Belongs to the binding-protein-dependent transport system permease family. LivHM subfamily.</text>
</comment>
<evidence type="ECO:0000256" key="6">
    <source>
        <dbReference type="ARBA" id="ARBA00022970"/>
    </source>
</evidence>
<keyword evidence="8 10" id="KW-0472">Membrane</keyword>
<feature type="transmembrane region" description="Helical" evidence="10">
    <location>
        <begin position="374"/>
        <end position="397"/>
    </location>
</feature>
<dbReference type="Proteomes" id="UP000252189">
    <property type="component" value="Unassembled WGS sequence"/>
</dbReference>
<dbReference type="PANTHER" id="PTHR11795">
    <property type="entry name" value="BRANCHED-CHAIN AMINO ACID TRANSPORT SYSTEM PERMEASE PROTEIN LIVH"/>
    <property type="match status" value="1"/>
</dbReference>
<dbReference type="AlphaFoldDB" id="A0A368N9B3"/>
<evidence type="ECO:0000256" key="4">
    <source>
        <dbReference type="ARBA" id="ARBA00022519"/>
    </source>
</evidence>
<dbReference type="GO" id="GO:0005304">
    <property type="term" value="F:L-valine transmembrane transporter activity"/>
    <property type="evidence" value="ECO:0007669"/>
    <property type="project" value="TreeGrafter"/>
</dbReference>
<feature type="transmembrane region" description="Helical" evidence="10">
    <location>
        <begin position="117"/>
        <end position="137"/>
    </location>
</feature>
<comment type="subcellular location">
    <subcellularLocation>
        <location evidence="1">Cell membrane</location>
        <topology evidence="1">Multi-pass membrane protein</topology>
    </subcellularLocation>
</comment>
<keyword evidence="6" id="KW-0029">Amino-acid transport</keyword>
<feature type="transmembrane region" description="Helical" evidence="10">
    <location>
        <begin position="326"/>
        <end position="353"/>
    </location>
</feature>
<protein>
    <submittedName>
        <fullName evidence="11">Branched-chain amino acid ABC transporter permease</fullName>
    </submittedName>
</protein>
<comment type="caution">
    <text evidence="11">The sequence shown here is derived from an EMBL/GenBank/DDBJ whole genome shotgun (WGS) entry which is preliminary data.</text>
</comment>
<keyword evidence="2" id="KW-0813">Transport</keyword>
<reference evidence="11 12" key="1">
    <citation type="submission" date="2018-07" db="EMBL/GenBank/DDBJ databases">
        <title>Genome sequences of Haloplanus salinus JCM 18368T.</title>
        <authorList>
            <person name="Kim Y.B."/>
            <person name="Roh S.W."/>
        </authorList>
    </citation>
    <scope>NUCLEOTIDE SEQUENCE [LARGE SCALE GENOMIC DNA]</scope>
    <source>
        <strain evidence="11 12">JCM 18368</strain>
    </source>
</reference>
<dbReference type="EMBL" id="QPHM01000001">
    <property type="protein sequence ID" value="RCU46730.1"/>
    <property type="molecule type" value="Genomic_DNA"/>
</dbReference>
<dbReference type="OrthoDB" id="31233at2157"/>
<feature type="transmembrane region" description="Helical" evidence="10">
    <location>
        <begin position="143"/>
        <end position="163"/>
    </location>
</feature>
<dbReference type="GO" id="GO:0015190">
    <property type="term" value="F:L-leucine transmembrane transporter activity"/>
    <property type="evidence" value="ECO:0007669"/>
    <property type="project" value="TreeGrafter"/>
</dbReference>
<sequence length="475" mass="49135">MAAETGLLNAVVTGIVTGSIVALGATGLALVYDIAEVPNFAHGDLLTLGAYAALLVNKPDTVPLFDVLATGSQQVGAAGAAVLFVLSAAGVLGTVYHLGGVPALKGRWWGIDAPDGVALGVHAALAALVGAGVVLGAPSFEAALLFSFVLLGAIVPLLESLIFRKFREKDVELALMLIVSLAVAFVVRFGIQTIFGGEIRFYTVETTLPFLGGQLDVTLAKFFDFFVVDDGLIVSIQETRTEASRQLLVMDYSWLELGAVVVAAVALAAAAYRWRRGSAAVIGPRLAAVGASTVVVALGVAAFWSGANGTVPDASILSTRIRTSPLRLGIIALAASMMAALHYLLQATTLGTAMRATSDNRRLAMVRGINTRQVMMSVWIISGLFAAIGGVMLGFLFSSITINLGFNLLLAMFAGVILGGISVYGAILGSYIVGLAMEVGIFAIPGLSATYRIPVAFVVLLLVLLVKPEGIVGGS</sequence>
<dbReference type="GO" id="GO:0015192">
    <property type="term" value="F:L-phenylalanine transmembrane transporter activity"/>
    <property type="evidence" value="ECO:0007669"/>
    <property type="project" value="TreeGrafter"/>
</dbReference>
<dbReference type="InterPro" id="IPR001851">
    <property type="entry name" value="ABC_transp_permease"/>
</dbReference>
<dbReference type="GO" id="GO:1903806">
    <property type="term" value="P:L-isoleucine import across plasma membrane"/>
    <property type="evidence" value="ECO:0007669"/>
    <property type="project" value="TreeGrafter"/>
</dbReference>
<dbReference type="PANTHER" id="PTHR11795:SF371">
    <property type="entry name" value="HIGH-AFFINITY BRANCHED-CHAIN AMINO ACID TRANSPORT SYSTEM PERMEASE PROTEIN LIVH"/>
    <property type="match status" value="1"/>
</dbReference>
<keyword evidence="12" id="KW-1185">Reference proteome</keyword>